<dbReference type="AlphaFoldDB" id="A0A7J8GBK6"/>
<reference evidence="1 2" key="1">
    <citation type="journal article" date="2020" name="Nature">
        <title>Six reference-quality genomes reveal evolution of bat adaptations.</title>
        <authorList>
            <person name="Jebb D."/>
            <person name="Huang Z."/>
            <person name="Pippel M."/>
            <person name="Hughes G.M."/>
            <person name="Lavrichenko K."/>
            <person name="Devanna P."/>
            <person name="Winkler S."/>
            <person name="Jermiin L.S."/>
            <person name="Skirmuntt E.C."/>
            <person name="Katzourakis A."/>
            <person name="Burkitt-Gray L."/>
            <person name="Ray D.A."/>
            <person name="Sullivan K.A.M."/>
            <person name="Roscito J.G."/>
            <person name="Kirilenko B.M."/>
            <person name="Davalos L.M."/>
            <person name="Corthals A.P."/>
            <person name="Power M.L."/>
            <person name="Jones G."/>
            <person name="Ransome R.D."/>
            <person name="Dechmann D.K.N."/>
            <person name="Locatelli A.G."/>
            <person name="Puechmaille S.J."/>
            <person name="Fedrigo O."/>
            <person name="Jarvis E.D."/>
            <person name="Hiller M."/>
            <person name="Vernes S.C."/>
            <person name="Myers E.W."/>
            <person name="Teeling E.C."/>
        </authorList>
    </citation>
    <scope>NUCLEOTIDE SEQUENCE [LARGE SCALE GENOMIC DNA]</scope>
    <source>
        <strain evidence="1">MRouAeg1</strain>
        <tissue evidence="1">Muscle</tissue>
    </source>
</reference>
<protein>
    <submittedName>
        <fullName evidence="1">Uncharacterized protein</fullName>
    </submittedName>
</protein>
<dbReference type="Proteomes" id="UP000593571">
    <property type="component" value="Unassembled WGS sequence"/>
</dbReference>
<organism evidence="1 2">
    <name type="scientific">Rousettus aegyptiacus</name>
    <name type="common">Egyptian fruit bat</name>
    <name type="synonym">Pteropus aegyptiacus</name>
    <dbReference type="NCBI Taxonomy" id="9407"/>
    <lineage>
        <taxon>Eukaryota</taxon>
        <taxon>Metazoa</taxon>
        <taxon>Chordata</taxon>
        <taxon>Craniata</taxon>
        <taxon>Vertebrata</taxon>
        <taxon>Euteleostomi</taxon>
        <taxon>Mammalia</taxon>
        <taxon>Eutheria</taxon>
        <taxon>Laurasiatheria</taxon>
        <taxon>Chiroptera</taxon>
        <taxon>Yinpterochiroptera</taxon>
        <taxon>Pteropodoidea</taxon>
        <taxon>Pteropodidae</taxon>
        <taxon>Rousettinae</taxon>
        <taxon>Rousettus</taxon>
    </lineage>
</organism>
<keyword evidence="2" id="KW-1185">Reference proteome</keyword>
<accession>A0A7J8GBK6</accession>
<proteinExistence type="predicted"/>
<evidence type="ECO:0000313" key="1">
    <source>
        <dbReference type="EMBL" id="KAF6457039.1"/>
    </source>
</evidence>
<gene>
    <name evidence="1" type="ORF">HJG63_011635</name>
</gene>
<evidence type="ECO:0000313" key="2">
    <source>
        <dbReference type="Proteomes" id="UP000593571"/>
    </source>
</evidence>
<sequence length="124" mass="13928">MLPHHGFNILMTEARAWQPTQYWSACFCHYSPRSTCYPPSEPSDINGHKHDQLKTNWTDKQRALNSNSFLPADPQLPRSAASLDLTYNPQKGTASFPYNSNKQAHLEKTNMSTASSLCSKLLTG</sequence>
<dbReference type="EMBL" id="JACASE010000006">
    <property type="protein sequence ID" value="KAF6457039.1"/>
    <property type="molecule type" value="Genomic_DNA"/>
</dbReference>
<name>A0A7J8GBK6_ROUAE</name>
<comment type="caution">
    <text evidence="1">The sequence shown here is derived from an EMBL/GenBank/DDBJ whole genome shotgun (WGS) entry which is preliminary data.</text>
</comment>